<evidence type="ECO:0000313" key="2">
    <source>
        <dbReference type="EMBL" id="OUR94046.1"/>
    </source>
</evidence>
<dbReference type="EMBL" id="MAAO01000012">
    <property type="protein sequence ID" value="OUR94046.1"/>
    <property type="molecule type" value="Genomic_DNA"/>
</dbReference>
<dbReference type="Proteomes" id="UP000196531">
    <property type="component" value="Unassembled WGS sequence"/>
</dbReference>
<dbReference type="Pfam" id="PF10543">
    <property type="entry name" value="ORF6N"/>
    <property type="match status" value="1"/>
</dbReference>
<sequence>MKFDTHEIRDMIYYVRGYAVMFDSDLAKLYEVETSALNRQVKRNPDRFPKDFTFQISKDEYKSLICQNGIPNEGRGGRRNQPFVFTEVGVAMLSSVLKSDKAAMINISIMRTFVKLRSFHALEDRIDRKVNDLEENVTKVFKVVFERLDSLGGSPEKIKKKSKIGFKKN</sequence>
<reference evidence="3" key="1">
    <citation type="journal article" date="2017" name="Proc. Natl. Acad. Sci. U.S.A.">
        <title>Simulation of Deepwater Horizon oil plume reveals substrate specialization within a complex community of hydrocarbon-degraders.</title>
        <authorList>
            <person name="Hu P."/>
            <person name="Dubinsky E.A."/>
            <person name="Probst A.J."/>
            <person name="Wang J."/>
            <person name="Sieber C.M.K."/>
            <person name="Tom L.M."/>
            <person name="Gardinali P."/>
            <person name="Banfield J.F."/>
            <person name="Atlas R.M."/>
            <person name="Andersen G.L."/>
        </authorList>
    </citation>
    <scope>NUCLEOTIDE SEQUENCE [LARGE SCALE GENOMIC DNA]</scope>
</reference>
<dbReference type="AlphaFoldDB" id="A0A1Y5F2Y4"/>
<dbReference type="InterPro" id="IPR018873">
    <property type="entry name" value="KilA-N_DNA-bd_domain"/>
</dbReference>
<comment type="caution">
    <text evidence="2">The sequence shown here is derived from an EMBL/GenBank/DDBJ whole genome shotgun (WGS) entry which is preliminary data.</text>
</comment>
<evidence type="ECO:0000313" key="3">
    <source>
        <dbReference type="Proteomes" id="UP000196531"/>
    </source>
</evidence>
<gene>
    <name evidence="2" type="ORF">A9Q84_18205</name>
</gene>
<accession>A0A1Y5F2Y4</accession>
<name>A0A1Y5F2Y4_9BACT</name>
<evidence type="ECO:0000259" key="1">
    <source>
        <dbReference type="Pfam" id="PF10543"/>
    </source>
</evidence>
<proteinExistence type="predicted"/>
<organism evidence="2 3">
    <name type="scientific">Halobacteriovorax marinus</name>
    <dbReference type="NCBI Taxonomy" id="97084"/>
    <lineage>
        <taxon>Bacteria</taxon>
        <taxon>Pseudomonadati</taxon>
        <taxon>Bdellovibrionota</taxon>
        <taxon>Bacteriovoracia</taxon>
        <taxon>Bacteriovoracales</taxon>
        <taxon>Halobacteriovoraceae</taxon>
        <taxon>Halobacteriovorax</taxon>
    </lineage>
</organism>
<protein>
    <recommendedName>
        <fullName evidence="1">KilA-N DNA-binding domain-containing protein</fullName>
    </recommendedName>
</protein>
<feature type="domain" description="KilA-N DNA-binding" evidence="1">
    <location>
        <begin position="11"/>
        <end position="96"/>
    </location>
</feature>